<proteinExistence type="predicted"/>
<organism evidence="2 3">
    <name type="scientific">Candidatus Magasanikbacteria bacterium GW2011_GWA2_42_32</name>
    <dbReference type="NCBI Taxonomy" id="1619039"/>
    <lineage>
        <taxon>Bacteria</taxon>
        <taxon>Candidatus Magasanikiibacteriota</taxon>
    </lineage>
</organism>
<evidence type="ECO:0000313" key="2">
    <source>
        <dbReference type="EMBL" id="KKS57081.1"/>
    </source>
</evidence>
<evidence type="ECO:0000313" key="3">
    <source>
        <dbReference type="Proteomes" id="UP000034837"/>
    </source>
</evidence>
<dbReference type="EMBL" id="LCDO01000003">
    <property type="protein sequence ID" value="KKS57081.1"/>
    <property type="molecule type" value="Genomic_DNA"/>
</dbReference>
<dbReference type="InterPro" id="IPR044044">
    <property type="entry name" value="DUF5679"/>
</dbReference>
<evidence type="ECO:0000259" key="1">
    <source>
        <dbReference type="Pfam" id="PF18930"/>
    </source>
</evidence>
<protein>
    <recommendedName>
        <fullName evidence="1">DUF5679 domain-containing protein</fullName>
    </recommendedName>
</protein>
<dbReference type="Pfam" id="PF18930">
    <property type="entry name" value="DUF5679"/>
    <property type="match status" value="1"/>
</dbReference>
<dbReference type="Proteomes" id="UP000034837">
    <property type="component" value="Unassembled WGS sequence"/>
</dbReference>
<feature type="domain" description="DUF5679" evidence="1">
    <location>
        <begin position="4"/>
        <end position="47"/>
    </location>
</feature>
<gene>
    <name evidence="2" type="ORF">UV20_C0003G0021</name>
</gene>
<accession>A0A0G1CEH0</accession>
<sequence>MDAYCVKCKAKREMNDPKEVTMPAKGGGTRPAMKGTCPVCSTGMFKIMPKKV</sequence>
<comment type="caution">
    <text evidence="2">The sequence shown here is derived from an EMBL/GenBank/DDBJ whole genome shotgun (WGS) entry which is preliminary data.</text>
</comment>
<dbReference type="AlphaFoldDB" id="A0A0G1CEH0"/>
<name>A0A0G1CEH0_9BACT</name>
<reference evidence="2 3" key="1">
    <citation type="journal article" date="2015" name="Nature">
        <title>rRNA introns, odd ribosomes, and small enigmatic genomes across a large radiation of phyla.</title>
        <authorList>
            <person name="Brown C.T."/>
            <person name="Hug L.A."/>
            <person name="Thomas B.C."/>
            <person name="Sharon I."/>
            <person name="Castelle C.J."/>
            <person name="Singh A."/>
            <person name="Wilkins M.J."/>
            <person name="Williams K.H."/>
            <person name="Banfield J.F."/>
        </authorList>
    </citation>
    <scope>NUCLEOTIDE SEQUENCE [LARGE SCALE GENOMIC DNA]</scope>
</reference>